<gene>
    <name evidence="2" type="ORF">GCM10009737_30330</name>
</gene>
<dbReference type="RefSeq" id="WP_344008422.1">
    <property type="nucleotide sequence ID" value="NZ_BAAAMY010000007.1"/>
</dbReference>
<reference evidence="3" key="1">
    <citation type="journal article" date="2019" name="Int. J. Syst. Evol. Microbiol.">
        <title>The Global Catalogue of Microorganisms (GCM) 10K type strain sequencing project: providing services to taxonomists for standard genome sequencing and annotation.</title>
        <authorList>
            <consortium name="The Broad Institute Genomics Platform"/>
            <consortium name="The Broad Institute Genome Sequencing Center for Infectious Disease"/>
            <person name="Wu L."/>
            <person name="Ma J."/>
        </authorList>
    </citation>
    <scope>NUCLEOTIDE SEQUENCE [LARGE SCALE GENOMIC DNA]</scope>
    <source>
        <strain evidence="3">JCM 14046</strain>
    </source>
</reference>
<keyword evidence="3" id="KW-1185">Reference proteome</keyword>
<name>A0ABP5B1V5_9ACTN</name>
<feature type="transmembrane region" description="Helical" evidence="1">
    <location>
        <begin position="68"/>
        <end position="86"/>
    </location>
</feature>
<sequence length="123" mass="12880">METLRLVLLFVHILGFAALIGGLLAQVRAEDKRVLGPMRDGIGTAFVSGLLLVGVLEAGDGDVDHVKIGIKFAVGLVLLVLVMANMRKPSIPAGLYWGLLALSVLNVAVAVFVSPTHVSEVPA</sequence>
<dbReference type="Proteomes" id="UP001501612">
    <property type="component" value="Unassembled WGS sequence"/>
</dbReference>
<feature type="transmembrane region" description="Helical" evidence="1">
    <location>
        <begin position="93"/>
        <end position="113"/>
    </location>
</feature>
<proteinExistence type="predicted"/>
<accession>A0ABP5B1V5</accession>
<keyword evidence="1" id="KW-0812">Transmembrane</keyword>
<evidence type="ECO:0000256" key="1">
    <source>
        <dbReference type="SAM" id="Phobius"/>
    </source>
</evidence>
<evidence type="ECO:0000313" key="2">
    <source>
        <dbReference type="EMBL" id="GAA1926443.1"/>
    </source>
</evidence>
<keyword evidence="1" id="KW-1133">Transmembrane helix</keyword>
<comment type="caution">
    <text evidence="2">The sequence shown here is derived from an EMBL/GenBank/DDBJ whole genome shotgun (WGS) entry which is preliminary data.</text>
</comment>
<keyword evidence="1" id="KW-0472">Membrane</keyword>
<evidence type="ECO:0000313" key="3">
    <source>
        <dbReference type="Proteomes" id="UP001501612"/>
    </source>
</evidence>
<organism evidence="2 3">
    <name type="scientific">Nocardioides lentus</name>
    <dbReference type="NCBI Taxonomy" id="338077"/>
    <lineage>
        <taxon>Bacteria</taxon>
        <taxon>Bacillati</taxon>
        <taxon>Actinomycetota</taxon>
        <taxon>Actinomycetes</taxon>
        <taxon>Propionibacteriales</taxon>
        <taxon>Nocardioidaceae</taxon>
        <taxon>Nocardioides</taxon>
    </lineage>
</organism>
<feature type="transmembrane region" description="Helical" evidence="1">
    <location>
        <begin position="6"/>
        <end position="25"/>
    </location>
</feature>
<protein>
    <recommendedName>
        <fullName evidence="4">Integral membrane protein</fullName>
    </recommendedName>
</protein>
<dbReference type="EMBL" id="BAAAMY010000007">
    <property type="protein sequence ID" value="GAA1926443.1"/>
    <property type="molecule type" value="Genomic_DNA"/>
</dbReference>
<evidence type="ECO:0008006" key="4">
    <source>
        <dbReference type="Google" id="ProtNLM"/>
    </source>
</evidence>